<evidence type="ECO:0000313" key="2">
    <source>
        <dbReference type="Proteomes" id="UP000838878"/>
    </source>
</evidence>
<feature type="non-terminal residue" evidence="1">
    <location>
        <position position="110"/>
    </location>
</feature>
<evidence type="ECO:0000313" key="1">
    <source>
        <dbReference type="EMBL" id="CAH0729912.1"/>
    </source>
</evidence>
<proteinExistence type="predicted"/>
<evidence type="ECO:0008006" key="3">
    <source>
        <dbReference type="Google" id="ProtNLM"/>
    </source>
</evidence>
<gene>
    <name evidence="1" type="ORF">BINO364_LOCUS14955</name>
</gene>
<dbReference type="OrthoDB" id="4327074at2759"/>
<dbReference type="Proteomes" id="UP000838878">
    <property type="component" value="Chromosome 8"/>
</dbReference>
<organism evidence="1 2">
    <name type="scientific">Brenthis ino</name>
    <name type="common">lesser marbled fritillary</name>
    <dbReference type="NCBI Taxonomy" id="405034"/>
    <lineage>
        <taxon>Eukaryota</taxon>
        <taxon>Metazoa</taxon>
        <taxon>Ecdysozoa</taxon>
        <taxon>Arthropoda</taxon>
        <taxon>Hexapoda</taxon>
        <taxon>Insecta</taxon>
        <taxon>Pterygota</taxon>
        <taxon>Neoptera</taxon>
        <taxon>Endopterygota</taxon>
        <taxon>Lepidoptera</taxon>
        <taxon>Glossata</taxon>
        <taxon>Ditrysia</taxon>
        <taxon>Papilionoidea</taxon>
        <taxon>Nymphalidae</taxon>
        <taxon>Heliconiinae</taxon>
        <taxon>Argynnini</taxon>
        <taxon>Brenthis</taxon>
    </lineage>
</organism>
<keyword evidence="2" id="KW-1185">Reference proteome</keyword>
<dbReference type="EMBL" id="OV170228">
    <property type="protein sequence ID" value="CAH0729912.1"/>
    <property type="molecule type" value="Genomic_DNA"/>
</dbReference>
<reference evidence="1" key="1">
    <citation type="submission" date="2021-12" db="EMBL/GenBank/DDBJ databases">
        <authorList>
            <person name="Martin H S."/>
        </authorList>
    </citation>
    <scope>NUCLEOTIDE SEQUENCE</scope>
</reference>
<accession>A0A8J9W9D8</accession>
<sequence length="110" mass="12567">MESPRPNPYKDNYPGDGWFKAFLKRHPDIVQRTSEGVTQSSANISELDIRKWFTEIHQYLEEIGLLHLLDNPKRVFNGDESGFQLCPKTGKVLAVKGTKNVYSVETNNSK</sequence>
<dbReference type="AlphaFoldDB" id="A0A8J9W9D8"/>
<name>A0A8J9W9D8_9NEOP</name>
<protein>
    <recommendedName>
        <fullName evidence="3">HTH CENPB-type domain-containing protein</fullName>
    </recommendedName>
</protein>